<sequence>MAANSQQFGTRLDLPSKHINEVVFLNNRKGSTVPIRARITRDGGITLILAMGIH</sequence>
<name>A0AAW2D2X7_9ROSI</name>
<gene>
    <name evidence="1" type="ORF">SO802_012503</name>
</gene>
<dbReference type="Proteomes" id="UP001459277">
    <property type="component" value="Unassembled WGS sequence"/>
</dbReference>
<evidence type="ECO:0000313" key="2">
    <source>
        <dbReference type="Proteomes" id="UP001459277"/>
    </source>
</evidence>
<evidence type="ECO:0000313" key="1">
    <source>
        <dbReference type="EMBL" id="KAL0004942.1"/>
    </source>
</evidence>
<proteinExistence type="predicted"/>
<protein>
    <submittedName>
        <fullName evidence="1">Uncharacterized protein</fullName>
    </submittedName>
</protein>
<comment type="caution">
    <text evidence="1">The sequence shown here is derived from an EMBL/GenBank/DDBJ whole genome shotgun (WGS) entry which is preliminary data.</text>
</comment>
<accession>A0AAW2D2X7</accession>
<dbReference type="EMBL" id="JAZDWU010000004">
    <property type="protein sequence ID" value="KAL0004942.1"/>
    <property type="molecule type" value="Genomic_DNA"/>
</dbReference>
<feature type="non-terminal residue" evidence="1">
    <location>
        <position position="54"/>
    </location>
</feature>
<reference evidence="1 2" key="1">
    <citation type="submission" date="2024-01" db="EMBL/GenBank/DDBJ databases">
        <title>A telomere-to-telomere, gap-free genome of sweet tea (Lithocarpus litseifolius).</title>
        <authorList>
            <person name="Zhou J."/>
        </authorList>
    </citation>
    <scope>NUCLEOTIDE SEQUENCE [LARGE SCALE GENOMIC DNA]</scope>
    <source>
        <strain evidence="1">Zhou-2022a</strain>
        <tissue evidence="1">Leaf</tissue>
    </source>
</reference>
<organism evidence="1 2">
    <name type="scientific">Lithocarpus litseifolius</name>
    <dbReference type="NCBI Taxonomy" id="425828"/>
    <lineage>
        <taxon>Eukaryota</taxon>
        <taxon>Viridiplantae</taxon>
        <taxon>Streptophyta</taxon>
        <taxon>Embryophyta</taxon>
        <taxon>Tracheophyta</taxon>
        <taxon>Spermatophyta</taxon>
        <taxon>Magnoliopsida</taxon>
        <taxon>eudicotyledons</taxon>
        <taxon>Gunneridae</taxon>
        <taxon>Pentapetalae</taxon>
        <taxon>rosids</taxon>
        <taxon>fabids</taxon>
        <taxon>Fagales</taxon>
        <taxon>Fagaceae</taxon>
        <taxon>Lithocarpus</taxon>
    </lineage>
</organism>
<dbReference type="AlphaFoldDB" id="A0AAW2D2X7"/>
<keyword evidence="2" id="KW-1185">Reference proteome</keyword>